<feature type="compositionally biased region" description="Polar residues" evidence="3">
    <location>
        <begin position="578"/>
        <end position="589"/>
    </location>
</feature>
<feature type="region of interest" description="Disordered" evidence="3">
    <location>
        <begin position="280"/>
        <end position="314"/>
    </location>
</feature>
<feature type="region of interest" description="Disordered" evidence="3">
    <location>
        <begin position="392"/>
        <end position="419"/>
    </location>
</feature>
<dbReference type="InterPro" id="IPR051825">
    <property type="entry name" value="SRCIN1"/>
</dbReference>
<feature type="region of interest" description="Disordered" evidence="3">
    <location>
        <begin position="1715"/>
        <end position="1736"/>
    </location>
</feature>
<feature type="compositionally biased region" description="Pro residues" evidence="3">
    <location>
        <begin position="2123"/>
        <end position="2134"/>
    </location>
</feature>
<feature type="region of interest" description="Disordered" evidence="3">
    <location>
        <begin position="2062"/>
        <end position="2176"/>
    </location>
</feature>
<dbReference type="Gene3D" id="1.20.58.1540">
    <property type="entry name" value="Actin interacting protein 3, C-terminal domain"/>
    <property type="match status" value="1"/>
</dbReference>
<dbReference type="OrthoDB" id="7790368at2759"/>
<feature type="compositionally biased region" description="Polar residues" evidence="3">
    <location>
        <begin position="2214"/>
        <end position="2228"/>
    </location>
</feature>
<feature type="region of interest" description="Disordered" evidence="3">
    <location>
        <begin position="1249"/>
        <end position="1337"/>
    </location>
</feature>
<feature type="compositionally biased region" description="Polar residues" evidence="3">
    <location>
        <begin position="1175"/>
        <end position="1187"/>
    </location>
</feature>
<feature type="region of interest" description="Disordered" evidence="3">
    <location>
        <begin position="1"/>
        <end position="103"/>
    </location>
</feature>
<feature type="domain" description="Actin interacting protein 3-like C-terminal" evidence="4">
    <location>
        <begin position="1790"/>
        <end position="2002"/>
    </location>
</feature>
<feature type="compositionally biased region" description="Polar residues" evidence="3">
    <location>
        <begin position="636"/>
        <end position="645"/>
    </location>
</feature>
<keyword evidence="1 2" id="KW-0175">Coiled coil</keyword>
<evidence type="ECO:0000256" key="2">
    <source>
        <dbReference type="SAM" id="Coils"/>
    </source>
</evidence>
<feature type="compositionally biased region" description="Low complexity" evidence="3">
    <location>
        <begin position="54"/>
        <end position="64"/>
    </location>
</feature>
<accession>A0A9N9S0I5</accession>
<feature type="compositionally biased region" description="Low complexity" evidence="3">
    <location>
        <begin position="2010"/>
        <end position="2022"/>
    </location>
</feature>
<feature type="region of interest" description="Disordered" evidence="3">
    <location>
        <begin position="2204"/>
        <end position="2228"/>
    </location>
</feature>
<feature type="compositionally biased region" description="Low complexity" evidence="3">
    <location>
        <begin position="2161"/>
        <end position="2176"/>
    </location>
</feature>
<sequence length="2316" mass="262690">MSVIAGDLEIRKSSDLIETKVNSNNSSSNNSAPLAKREEEDDDEDEDVFNNDSTTEVTQTTETVKVNNNSEHNKGINDNNKIINDSNNNNNNNNNKIDSTSDQPQIIQTDELITVVVNENCNGKLYRENLNDNYSNDKKFIDISESIKKLSSNENFPKSILCANSDNSERKSLLRKKSVSFEKNEEIKKFIVGEEIIDKQNPFRSALDESEKFRIIKNSKKSSIPTKSQNGSAFAPLASEENDFITKEEILKQSKYVQVYVKNPDKVLTYDRTVLDKLNTNGSVDTDTKQQQQQQQQQRIPVPLPRKSTNLNNSNKIPIVNKKIDKKEKKKNHKVRNPKYPDLSDIKVKIGTDIDESLYDPNEVVLNAKKFDSRFKKIKFGSTDDLEEIVDREDTTELNGGEKETKVEEGEEGNEKKSYTNTVNSEEFRQYLKKKGLVLFPIKTSSNGIETTASNKKQLNGSAVLRKQQKAPDTLKEIDEIDFADMDGERCNGKKKSVFHRLSSIFSTSKGKTTPKTNEPLSRISYSSSTNNKNHYNQQHDNNGGNLGSNIKRVILERSNFNNGDNRSVSANSEFMQHFSSPSSDMQIKQQPQPQQNNHHNHHSRYNESDDTKSSISSVLTAAADDDPLDTPINVRKTNNTNQIANGRPVSANATAAMLYRNIDLTRSKLYQSKVKQNNSGNKNEMNGSEIQQAQPQHYSSTTMNNGTRENDDIIKPRVQRPSNLSRTQPVNKSLIKPPVPLRRTIERQSMPIMRSGERYKQNSMEQNRTVTSFCDNERTPNNSYINGTIDKVTSTPTNDENMKATLKSPKMSPIVNQQAQTPQQQHKPSEIDPITFAKIHEIKKKTDEVLLNKTNQLYSRPADMKILQNNLRQQPQQQQQNFVRNSPQRATITDVYQNKNSKRDDCGNEFMALRQSTMNSQHLNSQPQRSQSVLDNMTMNKNSLYGEVTYRRPDGSNVNVLMRRPESSTMDRNQIMQKIYEYYRKSVNNTPVSFTENSQKNLQYKTQSTDTSPVSYASVNTMRSTLPKIPQNQILQLAQTSTPRSSSYYSDYSIDRKGYFYTRPSSVSTTNSMKSARNQTISESDSVFLPPTSSSSNCENEGVQQQPTHYVVVNSEKLRPFDVLKMQQYNNNNNNISAKDHRRALYVEPETIYDVVYGAPSATSTLSSRKENASENVSGTYGNITNNKTIDRSQKIIQRPASALGASTASYQQQNRHMANGRMTPLILQTAQGDLIYNNQIYRPISTIPSQQQPQLQQQPKQPIYTSPMRRRQNSNNNYESDSEAGEIQSIMQRKYEEDYQNEKSSRNQQNEPVDDRRRSSGRRSEDPRRHTLGTEMMHYANQGGNMQRSMDLEMGQPQKSRKGGMPIRAYTPQHQGPLFDDDPGIMSEVETASTGFRRGGKSRSSLPVVRTPSKTLERPLGLVFLQYRSETKRALLPNEITSIDTVRALFVRSFPRQLSMAYLEGPNVKIYIHDSSKDMFYELEDVRSHLREIRDRSVLRLFESNEVAAPQALPGGPGIPLPQPVPQVGTWDHDQSYFSEPEFDSEYQHQHIHKSKTGKAPYYVGTQTLPRGHVYRDQSKSSIGVPAKPIRSYGSRGNMAPQFPYPTDQLYSIPDGYMSSPERGTRAYEEPYYTQYGTRGSSVTPIIDEEQSDAMLIDDQYSMYGMKRISRNPNQMYDPARPEDLHRIRVEHMERQLANLTGLVQKALVQNPQMSSPQPSYIQPAPGPYRNDKSVSFEKSVSFSDDIQGVPKAHSPQHMADSKPPKPAIKSSTLPRTSSQERDRLKPAPPLKQNSLTNQYQHLTLAPEVYNHLRGLQKKTKDLKSEVKTLRRLAQSQAIAVREDIKDTFMRIRATLLATSGSHFGQNDQERTRISREEEIYKQEVIRLEKDLADLEGSVEVLRGEVINRRTRVNMAAVEDMALVLSRASKTVAELKMRFPGLQQNLRNILSTEMDRVCREEKFLKEEPDRLEIALRRCKKLTGTLVTLKRLASVQEQRTCVDPAQPTEESSPRSASESSSNTNKPIPSPRLGGQTSVGGIAPENALDALLDELQTFAKPPNHIDQLQIRPDESTTSDDSSQTMQNTVTTKLSQSQLYPDPAHQLRRLHSYPSGSDTEESPPRPPLSTKPPVPERNSELLSRYSGAKGQKKVPPPPPPRTSSRSPLASPTSPSLSNRCIVDQQQQQHQLNQEQQFINNINNNNQFIQNDQDSGSESANSQDNNSQRQMQLELRHQELLKKQKQLQEQYQRLQQMSKNAIPLGHNENVKRMGSDTNLAQKLGNLKTTENNADKVNDNVPQQTTTVTTNKVYETDIL</sequence>
<feature type="region of interest" description="Disordered" evidence="3">
    <location>
        <begin position="1749"/>
        <end position="1798"/>
    </location>
</feature>
<proteinExistence type="predicted"/>
<feature type="compositionally biased region" description="Basic and acidic residues" evidence="3">
    <location>
        <begin position="1315"/>
        <end position="1331"/>
    </location>
</feature>
<feature type="compositionally biased region" description="Low complexity" evidence="3">
    <location>
        <begin position="22"/>
        <end position="31"/>
    </location>
</feature>
<dbReference type="EMBL" id="OU895878">
    <property type="protein sequence ID" value="CAG9805956.1"/>
    <property type="molecule type" value="Genomic_DNA"/>
</dbReference>
<dbReference type="InterPro" id="IPR022782">
    <property type="entry name" value="AIP3-like_C"/>
</dbReference>
<feature type="compositionally biased region" description="Acidic residues" evidence="3">
    <location>
        <begin position="39"/>
        <end position="49"/>
    </location>
</feature>
<evidence type="ECO:0000313" key="6">
    <source>
        <dbReference type="Proteomes" id="UP001153620"/>
    </source>
</evidence>
<evidence type="ECO:0000256" key="1">
    <source>
        <dbReference type="ARBA" id="ARBA00023054"/>
    </source>
</evidence>
<feature type="region of interest" description="Disordered" evidence="3">
    <location>
        <begin position="578"/>
        <end position="648"/>
    </location>
</feature>
<dbReference type="Proteomes" id="UP001153620">
    <property type="component" value="Chromosome 2"/>
</dbReference>
<feature type="region of interest" description="Disordered" evidence="3">
    <location>
        <begin position="1998"/>
        <end position="2042"/>
    </location>
</feature>
<feature type="region of interest" description="Disordered" evidence="3">
    <location>
        <begin position="774"/>
        <end position="798"/>
    </location>
</feature>
<feature type="coiled-coil region" evidence="2">
    <location>
        <begin position="1880"/>
        <end position="1907"/>
    </location>
</feature>
<dbReference type="PANTHER" id="PTHR22741">
    <property type="entry name" value="P140CAP/SNIP-RELATED"/>
    <property type="match status" value="1"/>
</dbReference>
<feature type="region of interest" description="Disordered" evidence="3">
    <location>
        <begin position="1579"/>
        <end position="1608"/>
    </location>
</feature>
<feature type="compositionally biased region" description="Polar residues" evidence="3">
    <location>
        <begin position="721"/>
        <end position="732"/>
    </location>
</feature>
<reference evidence="5" key="2">
    <citation type="submission" date="2022-10" db="EMBL/GenBank/DDBJ databases">
        <authorList>
            <consortium name="ENA_rothamsted_submissions"/>
            <consortium name="culmorum"/>
            <person name="King R."/>
        </authorList>
    </citation>
    <scope>NUCLEOTIDE SEQUENCE</scope>
</reference>
<feature type="region of interest" description="Disordered" evidence="3">
    <location>
        <begin position="677"/>
        <end position="738"/>
    </location>
</feature>
<name>A0A9N9S0I5_9DIPT</name>
<feature type="compositionally biased region" description="Basic and acidic residues" evidence="3">
    <location>
        <begin position="1295"/>
        <end position="1307"/>
    </location>
</feature>
<keyword evidence="6" id="KW-1185">Reference proteome</keyword>
<dbReference type="GO" id="GO:0005737">
    <property type="term" value="C:cytoplasm"/>
    <property type="evidence" value="ECO:0007669"/>
    <property type="project" value="TreeGrafter"/>
</dbReference>
<feature type="compositionally biased region" description="Basic and acidic residues" evidence="3">
    <location>
        <begin position="392"/>
        <end position="418"/>
    </location>
</feature>
<feature type="coiled-coil region" evidence="2">
    <location>
        <begin position="2228"/>
        <end position="2297"/>
    </location>
</feature>
<feature type="region of interest" description="Disordered" evidence="3">
    <location>
        <begin position="508"/>
        <end position="549"/>
    </location>
</feature>
<feature type="region of interest" description="Disordered" evidence="3">
    <location>
        <begin position="1082"/>
        <end position="1107"/>
    </location>
</feature>
<feature type="domain" description="Actin interacting protein 3-like C-terminal" evidence="4">
    <location>
        <begin position="1426"/>
        <end position="1504"/>
    </location>
</feature>
<feature type="compositionally biased region" description="Low complexity" evidence="3">
    <location>
        <begin position="1250"/>
        <end position="1264"/>
    </location>
</feature>
<feature type="region of interest" description="Disordered" evidence="3">
    <location>
        <begin position="1168"/>
        <end position="1187"/>
    </location>
</feature>
<evidence type="ECO:0000259" key="4">
    <source>
        <dbReference type="Pfam" id="PF03915"/>
    </source>
</evidence>
<dbReference type="Pfam" id="PF03915">
    <property type="entry name" value="AIP3"/>
    <property type="match status" value="2"/>
</dbReference>
<feature type="compositionally biased region" description="Low complexity" evidence="3">
    <location>
        <begin position="76"/>
        <end position="98"/>
    </location>
</feature>
<gene>
    <name evidence="5" type="ORF">CHIRRI_LOCUS8822</name>
</gene>
<feature type="compositionally biased region" description="Polar residues" evidence="3">
    <location>
        <begin position="508"/>
        <end position="544"/>
    </location>
</feature>
<evidence type="ECO:0000256" key="3">
    <source>
        <dbReference type="SAM" id="MobiDB-lite"/>
    </source>
</evidence>
<feature type="compositionally biased region" description="Basic and acidic residues" evidence="3">
    <location>
        <begin position="8"/>
        <end position="18"/>
    </location>
</feature>
<dbReference type="PANTHER" id="PTHR22741:SF10">
    <property type="entry name" value="COILED-COIL DOMAIN-CONTAINING PROTEIN CG32809"/>
    <property type="match status" value="1"/>
</dbReference>
<feature type="compositionally biased region" description="Polar residues" evidence="3">
    <location>
        <begin position="677"/>
        <end position="708"/>
    </location>
</feature>
<organism evidence="5 6">
    <name type="scientific">Chironomus riparius</name>
    <dbReference type="NCBI Taxonomy" id="315576"/>
    <lineage>
        <taxon>Eukaryota</taxon>
        <taxon>Metazoa</taxon>
        <taxon>Ecdysozoa</taxon>
        <taxon>Arthropoda</taxon>
        <taxon>Hexapoda</taxon>
        <taxon>Insecta</taxon>
        <taxon>Pterygota</taxon>
        <taxon>Neoptera</taxon>
        <taxon>Endopterygota</taxon>
        <taxon>Diptera</taxon>
        <taxon>Nematocera</taxon>
        <taxon>Chironomoidea</taxon>
        <taxon>Chironomidae</taxon>
        <taxon>Chironominae</taxon>
        <taxon>Chironomus</taxon>
    </lineage>
</organism>
<evidence type="ECO:0000313" key="5">
    <source>
        <dbReference type="EMBL" id="CAG9805956.1"/>
    </source>
</evidence>
<reference evidence="5" key="1">
    <citation type="submission" date="2022-01" db="EMBL/GenBank/DDBJ databases">
        <authorList>
            <person name="King R."/>
        </authorList>
    </citation>
    <scope>NUCLEOTIDE SEQUENCE</scope>
</reference>
<feature type="compositionally biased region" description="Polar residues" evidence="3">
    <location>
        <begin position="2083"/>
        <end position="2098"/>
    </location>
</feature>
<protein>
    <recommendedName>
        <fullName evidence="4">Actin interacting protein 3-like C-terminal domain-containing protein</fullName>
    </recommendedName>
</protein>